<evidence type="ECO:0000313" key="8">
    <source>
        <dbReference type="EMBL" id="KAK3934415.1"/>
    </source>
</evidence>
<dbReference type="Pfam" id="PF13489">
    <property type="entry name" value="Methyltransf_23"/>
    <property type="match status" value="1"/>
</dbReference>
<keyword evidence="4" id="KW-0808">Transferase</keyword>
<dbReference type="Proteomes" id="UP001303473">
    <property type="component" value="Unassembled WGS sequence"/>
</dbReference>
<comment type="pathway">
    <text evidence="2">Lipid metabolism.</text>
</comment>
<dbReference type="Gene3D" id="3.40.50.150">
    <property type="entry name" value="Vaccinia Virus protein VP39"/>
    <property type="match status" value="1"/>
</dbReference>
<comment type="catalytic activity">
    <reaction evidence="7">
        <text>N-methylethanolamine phosphate + S-adenosyl-L-methionine = N,N-dimethylethanolamine phosphate + S-adenosyl-L-homocysteine + H(+)</text>
        <dbReference type="Rhea" id="RHEA:25321"/>
        <dbReference type="ChEBI" id="CHEBI:15378"/>
        <dbReference type="ChEBI" id="CHEBI:57781"/>
        <dbReference type="ChEBI" id="CHEBI:57856"/>
        <dbReference type="ChEBI" id="CHEBI:58641"/>
        <dbReference type="ChEBI" id="CHEBI:59789"/>
        <dbReference type="EC" id="2.1.1.103"/>
    </reaction>
    <physiologicalReaction direction="left-to-right" evidence="7">
        <dbReference type="Rhea" id="RHEA:25322"/>
    </physiologicalReaction>
</comment>
<evidence type="ECO:0000256" key="6">
    <source>
        <dbReference type="ARBA" id="ARBA00047619"/>
    </source>
</evidence>
<comment type="pathway">
    <text evidence="1">Phospholipid metabolism; phosphatidylcholine biosynthesis.</text>
</comment>
<evidence type="ECO:0000256" key="2">
    <source>
        <dbReference type="ARBA" id="ARBA00005189"/>
    </source>
</evidence>
<reference evidence="9" key="1">
    <citation type="journal article" date="2023" name="Mol. Phylogenet. Evol.">
        <title>Genome-scale phylogeny and comparative genomics of the fungal order Sordariales.</title>
        <authorList>
            <person name="Hensen N."/>
            <person name="Bonometti L."/>
            <person name="Westerberg I."/>
            <person name="Brannstrom I.O."/>
            <person name="Guillou S."/>
            <person name="Cros-Aarteil S."/>
            <person name="Calhoun S."/>
            <person name="Haridas S."/>
            <person name="Kuo A."/>
            <person name="Mondo S."/>
            <person name="Pangilinan J."/>
            <person name="Riley R."/>
            <person name="LaButti K."/>
            <person name="Andreopoulos B."/>
            <person name="Lipzen A."/>
            <person name="Chen C."/>
            <person name="Yan M."/>
            <person name="Daum C."/>
            <person name="Ng V."/>
            <person name="Clum A."/>
            <person name="Steindorff A."/>
            <person name="Ohm R.A."/>
            <person name="Martin F."/>
            <person name="Silar P."/>
            <person name="Natvig D.O."/>
            <person name="Lalanne C."/>
            <person name="Gautier V."/>
            <person name="Ament-Velasquez S.L."/>
            <person name="Kruys A."/>
            <person name="Hutchinson M.I."/>
            <person name="Powell A.J."/>
            <person name="Barry K."/>
            <person name="Miller A.N."/>
            <person name="Grigoriev I.V."/>
            <person name="Debuchy R."/>
            <person name="Gladieux P."/>
            <person name="Hiltunen Thoren M."/>
            <person name="Johannesson H."/>
        </authorList>
    </citation>
    <scope>NUCLEOTIDE SEQUENCE [LARGE SCALE GENOMIC DNA]</scope>
    <source>
        <strain evidence="9">CBS 340.73</strain>
    </source>
</reference>
<dbReference type="InterPro" id="IPR029063">
    <property type="entry name" value="SAM-dependent_MTases_sf"/>
</dbReference>
<name>A0AAN6RZ06_9PEZI</name>
<evidence type="ECO:0000256" key="5">
    <source>
        <dbReference type="ARBA" id="ARBA00035674"/>
    </source>
</evidence>
<proteinExistence type="predicted"/>
<dbReference type="PANTHER" id="PTHR44307">
    <property type="entry name" value="PHOSPHOETHANOLAMINE METHYLTRANSFERASE"/>
    <property type="match status" value="1"/>
</dbReference>
<dbReference type="AlphaFoldDB" id="A0AAN6RZ06"/>
<gene>
    <name evidence="8" type="ORF">QBC46DRAFT_368218</name>
</gene>
<keyword evidence="9" id="KW-1185">Reference proteome</keyword>
<dbReference type="CDD" id="cd02440">
    <property type="entry name" value="AdoMet_MTases"/>
    <property type="match status" value="1"/>
</dbReference>
<evidence type="ECO:0000256" key="7">
    <source>
        <dbReference type="ARBA" id="ARBA00047841"/>
    </source>
</evidence>
<comment type="catalytic activity">
    <reaction evidence="6">
        <text>N,N-dimethylethanolamine phosphate + S-adenosyl-L-methionine = phosphocholine + S-adenosyl-L-homocysteine + H(+)</text>
        <dbReference type="Rhea" id="RHEA:25325"/>
        <dbReference type="ChEBI" id="CHEBI:15378"/>
        <dbReference type="ChEBI" id="CHEBI:57856"/>
        <dbReference type="ChEBI" id="CHEBI:58641"/>
        <dbReference type="ChEBI" id="CHEBI:59789"/>
        <dbReference type="ChEBI" id="CHEBI:295975"/>
        <dbReference type="EC" id="2.1.1.103"/>
    </reaction>
    <physiologicalReaction direction="left-to-right" evidence="6">
        <dbReference type="Rhea" id="RHEA:25326"/>
    </physiologicalReaction>
</comment>
<accession>A0AAN6RZ06</accession>
<evidence type="ECO:0000313" key="9">
    <source>
        <dbReference type="Proteomes" id="UP001303473"/>
    </source>
</evidence>
<dbReference type="GO" id="GO:0000234">
    <property type="term" value="F:phosphoethanolamine N-methyltransferase activity"/>
    <property type="evidence" value="ECO:0007669"/>
    <property type="project" value="UniProtKB-EC"/>
</dbReference>
<sequence length="289" mass="31783">MALYNLERAYKALETLSAEKKGSAWEASDTAALDSAAAELGLMQGDVVVDVGSGYGASGRYLYRNYGVEVVGVELQREIHEVAEVINKNSQLGSPVAVRSVNGDILRLGLDDLLPLASETRHRSCSREQTRNADHILSLLCIMHIPDRTSLFAKAAQVLKHNGKMYIEDFFAKQETIKTADPDLTPPVTTPPHQLLRDVISCPYLPSRDQYLADLSAAGLQVISFVDMSTDWTTFVHTRALNYRSTKGNDYEPSLAAFYDTVDYLFSSGYVGGCRITCVNTGEQPLHSL</sequence>
<evidence type="ECO:0000256" key="3">
    <source>
        <dbReference type="ARBA" id="ARBA00022603"/>
    </source>
</evidence>
<keyword evidence="3 8" id="KW-0489">Methyltransferase</keyword>
<organism evidence="8 9">
    <name type="scientific">Diplogelasinospora grovesii</name>
    <dbReference type="NCBI Taxonomy" id="303347"/>
    <lineage>
        <taxon>Eukaryota</taxon>
        <taxon>Fungi</taxon>
        <taxon>Dikarya</taxon>
        <taxon>Ascomycota</taxon>
        <taxon>Pezizomycotina</taxon>
        <taxon>Sordariomycetes</taxon>
        <taxon>Sordariomycetidae</taxon>
        <taxon>Sordariales</taxon>
        <taxon>Diplogelasinosporaceae</taxon>
        <taxon>Diplogelasinospora</taxon>
    </lineage>
</organism>
<dbReference type="PANTHER" id="PTHR44307:SF2">
    <property type="entry name" value="PHOSPHOETHANOLAMINE METHYLTRANSFERASE ISOFORM X1"/>
    <property type="match status" value="1"/>
</dbReference>
<dbReference type="EC" id="2.1.1.103" evidence="5"/>
<evidence type="ECO:0000256" key="1">
    <source>
        <dbReference type="ARBA" id="ARBA00004969"/>
    </source>
</evidence>
<dbReference type="SUPFAM" id="SSF53335">
    <property type="entry name" value="S-adenosyl-L-methionine-dependent methyltransferases"/>
    <property type="match status" value="1"/>
</dbReference>
<dbReference type="EMBL" id="MU853992">
    <property type="protein sequence ID" value="KAK3934415.1"/>
    <property type="molecule type" value="Genomic_DNA"/>
</dbReference>
<evidence type="ECO:0000256" key="4">
    <source>
        <dbReference type="ARBA" id="ARBA00022679"/>
    </source>
</evidence>
<dbReference type="GO" id="GO:0032259">
    <property type="term" value="P:methylation"/>
    <property type="evidence" value="ECO:0007669"/>
    <property type="project" value="UniProtKB-KW"/>
</dbReference>
<comment type="caution">
    <text evidence="8">The sequence shown here is derived from an EMBL/GenBank/DDBJ whole genome shotgun (WGS) entry which is preliminary data.</text>
</comment>
<protein>
    <recommendedName>
        <fullName evidence="5">phosphoethanolamine N-methyltransferase</fullName>
        <ecNumber evidence="5">2.1.1.103</ecNumber>
    </recommendedName>
</protein>